<comment type="subcellular location">
    <subcellularLocation>
        <location evidence="1">Mitochondrion matrix</location>
    </subcellularLocation>
</comment>
<dbReference type="PANTHER" id="PTHR11941:SF45">
    <property type="entry name" value="ENOYL-COA DELTA ISOMERASE 1, MITOCHONDRIAL"/>
    <property type="match status" value="1"/>
</dbReference>
<evidence type="ECO:0000256" key="15">
    <source>
        <dbReference type="ARBA" id="ARBA00068317"/>
    </source>
</evidence>
<comment type="function">
    <text evidence="14">Key enzyme of fatty acid beta-oxidation. Able to isomerize both 3-cis (3Z) and 3-trans (3E) double bonds into the 2-trans (2E) form in a range of enoyl-CoA species, with a preference for (3Z)-enoyl-CoAs over (3E)-enoyl-CoAs. The catalytic efficiency of this enzyme is not affected by the fatty acyl chain length.</text>
</comment>
<keyword evidence="7" id="KW-0443">Lipid metabolism</keyword>
<dbReference type="PANTHER" id="PTHR11941">
    <property type="entry name" value="ENOYL-COA HYDRATASE-RELATED"/>
    <property type="match status" value="1"/>
</dbReference>
<evidence type="ECO:0000256" key="5">
    <source>
        <dbReference type="ARBA" id="ARBA00022946"/>
    </source>
</evidence>
<evidence type="ECO:0000256" key="12">
    <source>
        <dbReference type="ARBA" id="ARBA00052376"/>
    </source>
</evidence>
<comment type="subunit">
    <text evidence="3">Homotrimer.</text>
</comment>
<evidence type="ECO:0000256" key="16">
    <source>
        <dbReference type="ARBA" id="ARBA00083575"/>
    </source>
</evidence>
<evidence type="ECO:0000256" key="3">
    <source>
        <dbReference type="ARBA" id="ARBA00011233"/>
    </source>
</evidence>
<evidence type="ECO:0000313" key="18">
    <source>
        <dbReference type="Proteomes" id="UP001458880"/>
    </source>
</evidence>
<comment type="caution">
    <text evidence="17">The sequence shown here is derived from an EMBL/GenBank/DDBJ whole genome shotgun (WGS) entry which is preliminary data.</text>
</comment>
<comment type="catalytic activity">
    <reaction evidence="12">
        <text>(3Z)-dodecenoyl-CoA = (2E)-dodecenoyl-CoA</text>
        <dbReference type="Rhea" id="RHEA:23716"/>
        <dbReference type="ChEBI" id="CHEBI:57330"/>
        <dbReference type="ChEBI" id="CHEBI:58543"/>
        <dbReference type="EC" id="5.3.3.8"/>
    </reaction>
    <physiologicalReaction direction="left-to-right" evidence="12">
        <dbReference type="Rhea" id="RHEA:23717"/>
    </physiologicalReaction>
</comment>
<dbReference type="Proteomes" id="UP001458880">
    <property type="component" value="Unassembled WGS sequence"/>
</dbReference>
<evidence type="ECO:0000256" key="4">
    <source>
        <dbReference type="ARBA" id="ARBA00022832"/>
    </source>
</evidence>
<evidence type="ECO:0000313" key="17">
    <source>
        <dbReference type="EMBL" id="KAK9719592.1"/>
    </source>
</evidence>
<protein>
    <recommendedName>
        <fullName evidence="15">Enoyl-CoA delta isomerase 1, mitochondrial</fullName>
    </recommendedName>
    <alternativeName>
        <fullName evidence="16">3,2-trans-enoyl-CoA isomerase</fullName>
    </alternativeName>
</protein>
<evidence type="ECO:0000256" key="11">
    <source>
        <dbReference type="ARBA" id="ARBA00051293"/>
    </source>
</evidence>
<evidence type="ECO:0000256" key="13">
    <source>
        <dbReference type="ARBA" id="ARBA00052542"/>
    </source>
</evidence>
<keyword evidence="8" id="KW-0496">Mitochondrion</keyword>
<dbReference type="EMBL" id="JASPKY010000218">
    <property type="protein sequence ID" value="KAK9719592.1"/>
    <property type="molecule type" value="Genomic_DNA"/>
</dbReference>
<proteinExistence type="predicted"/>
<evidence type="ECO:0000256" key="7">
    <source>
        <dbReference type="ARBA" id="ARBA00023098"/>
    </source>
</evidence>
<accession>A0AAW1KKG0</accession>
<dbReference type="Gene3D" id="6.10.250.170">
    <property type="match status" value="1"/>
</dbReference>
<comment type="catalytic activity">
    <reaction evidence="13">
        <text>(3Z)-octenoyl-CoA = (2E)-octenoyl-CoA</text>
        <dbReference type="Rhea" id="RHEA:46044"/>
        <dbReference type="ChEBI" id="CHEBI:62242"/>
        <dbReference type="ChEBI" id="CHEBI:85640"/>
    </reaction>
    <physiologicalReaction direction="left-to-right" evidence="13">
        <dbReference type="Rhea" id="RHEA:46045"/>
    </physiologicalReaction>
</comment>
<keyword evidence="9" id="KW-0413">Isomerase</keyword>
<dbReference type="Gene3D" id="3.90.226.10">
    <property type="entry name" value="2-enoyl-CoA Hydratase, Chain A, domain 1"/>
    <property type="match status" value="1"/>
</dbReference>
<dbReference type="AlphaFoldDB" id="A0AAW1KKG0"/>
<comment type="catalytic activity">
    <reaction evidence="11">
        <text>(2E)-tetradecenoyl-CoA = (3Z)-tetradecenoyl-CoA</text>
        <dbReference type="Rhea" id="RHEA:29847"/>
        <dbReference type="ChEBI" id="CHEBI:61405"/>
        <dbReference type="ChEBI" id="CHEBI:61968"/>
    </reaction>
    <physiologicalReaction direction="right-to-left" evidence="11">
        <dbReference type="Rhea" id="RHEA:29849"/>
    </physiologicalReaction>
</comment>
<dbReference type="GO" id="GO:0005759">
    <property type="term" value="C:mitochondrial matrix"/>
    <property type="evidence" value="ECO:0007669"/>
    <property type="project" value="UniProtKB-SubCell"/>
</dbReference>
<comment type="catalytic activity">
    <reaction evidence="10">
        <text>(3Z)-decenoyl-CoA = (2E)-decenoyl-CoA</text>
        <dbReference type="Rhea" id="RHEA:77195"/>
        <dbReference type="ChEBI" id="CHEBI:61406"/>
        <dbReference type="ChEBI" id="CHEBI:195601"/>
    </reaction>
    <physiologicalReaction direction="left-to-right" evidence="10">
        <dbReference type="Rhea" id="RHEA:77196"/>
    </physiologicalReaction>
</comment>
<organism evidence="17 18">
    <name type="scientific">Popillia japonica</name>
    <name type="common">Japanese beetle</name>
    <dbReference type="NCBI Taxonomy" id="7064"/>
    <lineage>
        <taxon>Eukaryota</taxon>
        <taxon>Metazoa</taxon>
        <taxon>Ecdysozoa</taxon>
        <taxon>Arthropoda</taxon>
        <taxon>Hexapoda</taxon>
        <taxon>Insecta</taxon>
        <taxon>Pterygota</taxon>
        <taxon>Neoptera</taxon>
        <taxon>Endopterygota</taxon>
        <taxon>Coleoptera</taxon>
        <taxon>Polyphaga</taxon>
        <taxon>Scarabaeiformia</taxon>
        <taxon>Scarabaeidae</taxon>
        <taxon>Rutelinae</taxon>
        <taxon>Popillia</taxon>
    </lineage>
</organism>
<dbReference type="SUPFAM" id="SSF52096">
    <property type="entry name" value="ClpP/crotonase"/>
    <property type="match status" value="1"/>
</dbReference>
<evidence type="ECO:0000256" key="14">
    <source>
        <dbReference type="ARBA" id="ARBA00056147"/>
    </source>
</evidence>
<reference evidence="17 18" key="1">
    <citation type="journal article" date="2024" name="BMC Genomics">
        <title>De novo assembly and annotation of Popillia japonica's genome with initial clues to its potential as an invasive pest.</title>
        <authorList>
            <person name="Cucini C."/>
            <person name="Boschi S."/>
            <person name="Funari R."/>
            <person name="Cardaioli E."/>
            <person name="Iannotti N."/>
            <person name="Marturano G."/>
            <person name="Paoli F."/>
            <person name="Bruttini M."/>
            <person name="Carapelli A."/>
            <person name="Frati F."/>
            <person name="Nardi F."/>
        </authorList>
    </citation>
    <scope>NUCLEOTIDE SEQUENCE [LARGE SCALE GENOMIC DNA]</scope>
    <source>
        <strain evidence="17">DMR45628</strain>
    </source>
</reference>
<evidence type="ECO:0000256" key="2">
    <source>
        <dbReference type="ARBA" id="ARBA00005005"/>
    </source>
</evidence>
<dbReference type="InterPro" id="IPR029045">
    <property type="entry name" value="ClpP/crotonase-like_dom_sf"/>
</dbReference>
<evidence type="ECO:0000256" key="1">
    <source>
        <dbReference type="ARBA" id="ARBA00004305"/>
    </source>
</evidence>
<comment type="pathway">
    <text evidence="2">Lipid metabolism; fatty acid beta-oxidation.</text>
</comment>
<evidence type="ECO:0000256" key="6">
    <source>
        <dbReference type="ARBA" id="ARBA00022990"/>
    </source>
</evidence>
<dbReference type="Pfam" id="PF00378">
    <property type="entry name" value="ECH_1"/>
    <property type="match status" value="1"/>
</dbReference>
<dbReference type="FunFam" id="3.90.226.10:FF:000034">
    <property type="entry name" value="Enoyl-CoA delta isomerase 1"/>
    <property type="match status" value="1"/>
</dbReference>
<evidence type="ECO:0000256" key="10">
    <source>
        <dbReference type="ARBA" id="ARBA00050938"/>
    </source>
</evidence>
<keyword evidence="4" id="KW-0276">Fatty acid metabolism</keyword>
<evidence type="ECO:0000256" key="8">
    <source>
        <dbReference type="ARBA" id="ARBA00023128"/>
    </source>
</evidence>
<gene>
    <name evidence="17" type="ORF">QE152_g22607</name>
</gene>
<dbReference type="GO" id="GO:0004165">
    <property type="term" value="F:delta(3)-delta(2)-enoyl-CoA isomerase activity"/>
    <property type="evidence" value="ECO:0007669"/>
    <property type="project" value="UniProtKB-EC"/>
</dbReference>
<dbReference type="CDD" id="cd06558">
    <property type="entry name" value="crotonase-like"/>
    <property type="match status" value="1"/>
</dbReference>
<dbReference type="GO" id="GO:0006635">
    <property type="term" value="P:fatty acid beta-oxidation"/>
    <property type="evidence" value="ECO:0007669"/>
    <property type="project" value="TreeGrafter"/>
</dbReference>
<sequence>MASRMFIRSKSIAFNTLRTYSSSTKLVDVSINDKTGIATVTMQRPPVNSLNLELLTELNGALQDLGSKKIKGAILTSSLKTIFSAGLDILEMYKPKPERASAFWTSLQDTWLTLYSTPYPTVAAINGHSPAGGCLLSLACEYRIMVNNYTIGLNETKLGIVAPFWFVASMKNVISHRESELALTSGRLYKTDEALKVGLIDETAENKDDALAKAEKFFARFDAVNPIARLLTKQELRGETIKELEDRKQEDLDRFVGFLMLPAVQKGLDVYLQALKKKQ</sequence>
<name>A0AAW1KKG0_POPJA</name>
<dbReference type="InterPro" id="IPR001753">
    <property type="entry name" value="Enoyl-CoA_hydra/iso"/>
</dbReference>
<keyword evidence="18" id="KW-1185">Reference proteome</keyword>
<evidence type="ECO:0000256" key="9">
    <source>
        <dbReference type="ARBA" id="ARBA00023235"/>
    </source>
</evidence>
<keyword evidence="5" id="KW-0809">Transit peptide</keyword>
<keyword evidence="6" id="KW-0007">Acetylation</keyword>